<proteinExistence type="predicted"/>
<gene>
    <name evidence="3" type="ORF">POL58_31805</name>
</gene>
<evidence type="ECO:0000313" key="3">
    <source>
        <dbReference type="EMBL" id="MDC0672377.1"/>
    </source>
</evidence>
<keyword evidence="3" id="KW-0418">Kinase</keyword>
<evidence type="ECO:0000256" key="1">
    <source>
        <dbReference type="SAM" id="MobiDB-lite"/>
    </source>
</evidence>
<keyword evidence="2" id="KW-0732">Signal</keyword>
<dbReference type="GO" id="GO:0016301">
    <property type="term" value="F:kinase activity"/>
    <property type="evidence" value="ECO:0007669"/>
    <property type="project" value="UniProtKB-KW"/>
</dbReference>
<keyword evidence="4" id="KW-1185">Reference proteome</keyword>
<dbReference type="PANTHER" id="PTHR40050">
    <property type="entry name" value="INNER SPORE COAT PROTEIN H"/>
    <property type="match status" value="1"/>
</dbReference>
<sequence length="545" mass="58524">MFSTRPLLVAPLGACILGSIPACGDAGSADTDGESASTGEPGTTGTTDNTGEPTTGGDASSTTEGGEPAPAGEPDYEQAFPQGRVARLDITIAPADWQAMLADMTDMAGEFGTGVGMGPGMEMPMPDPSACEGLAAGDACEAEFMGQMITGSCTDFMGTLVCLPEGLPGPGMGGGGGTDLLPRTPIYVECEVASGEDSWTHVGIRFKGNSSLAMSWSQGVYKLPLRLNFDKFEDDYPEIENQRYYGFESLSLSNGSMDASLLRDKLGTDLFADAGIPAPATAFYRIFIDHGEGPQYFGLYTGIELPEDESFLDRRFGGHDGNLYKPDGAAARWDVWDPETLGKENNEEAADYSDAQALFDALHADRADAAAWRDALAARLDVDGFLHWLALNAVIQDWDVYGRMSHNYYMYADPADGARFRWIPWDHTFAFNTGGQGLGGQGLSLAMDEIGEEWPLIRFLLDDPVYRERYLQFVEQAAASEYTPSTMGPRFAAAHALIAPYVVGAEGEQPGYTFITSEAAFTATLDELLAHVEQRQQDVAEFLAP</sequence>
<feature type="chain" id="PRO_5045210015" evidence="2">
    <location>
        <begin position="25"/>
        <end position="545"/>
    </location>
</feature>
<name>A0ABT5BDZ4_9BACT</name>
<evidence type="ECO:0000256" key="2">
    <source>
        <dbReference type="SAM" id="SignalP"/>
    </source>
</evidence>
<reference evidence="3 4" key="1">
    <citation type="submission" date="2022-11" db="EMBL/GenBank/DDBJ databases">
        <title>Minimal conservation of predation-associated metabolite biosynthetic gene clusters underscores biosynthetic potential of Myxococcota including descriptions for ten novel species: Archangium lansinium sp. nov., Myxococcus landrumus sp. nov., Nannocystis bai.</title>
        <authorList>
            <person name="Ahearne A."/>
            <person name="Stevens C."/>
            <person name="Dowd S."/>
        </authorList>
    </citation>
    <scope>NUCLEOTIDE SEQUENCE [LARGE SCALE GENOMIC DNA]</scope>
    <source>
        <strain evidence="3 4">NCELM</strain>
    </source>
</reference>
<feature type="signal peptide" evidence="2">
    <location>
        <begin position="1"/>
        <end position="24"/>
    </location>
</feature>
<dbReference type="PANTHER" id="PTHR40050:SF1">
    <property type="entry name" value="INNER SPORE COAT PROTEIN H"/>
    <property type="match status" value="1"/>
</dbReference>
<feature type="compositionally biased region" description="Low complexity" evidence="1">
    <location>
        <begin position="38"/>
        <end position="58"/>
    </location>
</feature>
<dbReference type="InterPro" id="IPR014867">
    <property type="entry name" value="Spore_coat_CotH_CotH2/3/7"/>
</dbReference>
<keyword evidence="3" id="KW-0808">Transferase</keyword>
<dbReference type="RefSeq" id="WP_272004006.1">
    <property type="nucleotide sequence ID" value="NZ_JAQNDN010000019.1"/>
</dbReference>
<dbReference type="EMBL" id="JAQNDN010000019">
    <property type="protein sequence ID" value="MDC0672377.1"/>
    <property type="molecule type" value="Genomic_DNA"/>
</dbReference>
<accession>A0ABT5BDZ4</accession>
<protein>
    <submittedName>
        <fullName evidence="3">CotH kinase family protein</fullName>
    </submittedName>
</protein>
<evidence type="ECO:0000313" key="4">
    <source>
        <dbReference type="Proteomes" id="UP001217838"/>
    </source>
</evidence>
<feature type="region of interest" description="Disordered" evidence="1">
    <location>
        <begin position="26"/>
        <end position="77"/>
    </location>
</feature>
<dbReference type="Pfam" id="PF08757">
    <property type="entry name" value="CotH"/>
    <property type="match status" value="1"/>
</dbReference>
<dbReference type="Proteomes" id="UP001217838">
    <property type="component" value="Unassembled WGS sequence"/>
</dbReference>
<comment type="caution">
    <text evidence="3">The sequence shown here is derived from an EMBL/GenBank/DDBJ whole genome shotgun (WGS) entry which is preliminary data.</text>
</comment>
<organism evidence="3 4">
    <name type="scientific">Nannocystis radixulma</name>
    <dbReference type="NCBI Taxonomy" id="2995305"/>
    <lineage>
        <taxon>Bacteria</taxon>
        <taxon>Pseudomonadati</taxon>
        <taxon>Myxococcota</taxon>
        <taxon>Polyangia</taxon>
        <taxon>Nannocystales</taxon>
        <taxon>Nannocystaceae</taxon>
        <taxon>Nannocystis</taxon>
    </lineage>
</organism>